<gene>
    <name evidence="1" type="ORF">CROQUDRAFT_663187</name>
</gene>
<organism evidence="1 2">
    <name type="scientific">Cronartium quercuum f. sp. fusiforme G11</name>
    <dbReference type="NCBI Taxonomy" id="708437"/>
    <lineage>
        <taxon>Eukaryota</taxon>
        <taxon>Fungi</taxon>
        <taxon>Dikarya</taxon>
        <taxon>Basidiomycota</taxon>
        <taxon>Pucciniomycotina</taxon>
        <taxon>Pucciniomycetes</taxon>
        <taxon>Pucciniales</taxon>
        <taxon>Coleosporiaceae</taxon>
        <taxon>Cronartium</taxon>
    </lineage>
</organism>
<name>A0A9P6T7D8_9BASI</name>
<accession>A0A9P6T7D8</accession>
<dbReference type="Proteomes" id="UP000886653">
    <property type="component" value="Unassembled WGS sequence"/>
</dbReference>
<protein>
    <submittedName>
        <fullName evidence="1">Uncharacterized protein</fullName>
    </submittedName>
</protein>
<proteinExistence type="predicted"/>
<dbReference type="AlphaFoldDB" id="A0A9P6T7D8"/>
<sequence length="79" mass="8959">MTSIKLYWSPAYEDTPVQPRLDGLTKEAASSQSNKFTLKITLNSLRQKVNNSFNISHTTFSLTTRPHLVAVFIICFVLK</sequence>
<keyword evidence="2" id="KW-1185">Reference proteome</keyword>
<comment type="caution">
    <text evidence="1">The sequence shown here is derived from an EMBL/GenBank/DDBJ whole genome shotgun (WGS) entry which is preliminary data.</text>
</comment>
<evidence type="ECO:0000313" key="2">
    <source>
        <dbReference type="Proteomes" id="UP000886653"/>
    </source>
</evidence>
<evidence type="ECO:0000313" key="1">
    <source>
        <dbReference type="EMBL" id="KAG0141937.1"/>
    </source>
</evidence>
<reference evidence="1" key="1">
    <citation type="submission" date="2013-11" db="EMBL/GenBank/DDBJ databases">
        <title>Genome sequence of the fusiform rust pathogen reveals effectors for host alternation and coevolution with pine.</title>
        <authorList>
            <consortium name="DOE Joint Genome Institute"/>
            <person name="Smith K."/>
            <person name="Pendleton A."/>
            <person name="Kubisiak T."/>
            <person name="Anderson C."/>
            <person name="Salamov A."/>
            <person name="Aerts A."/>
            <person name="Riley R."/>
            <person name="Clum A."/>
            <person name="Lindquist E."/>
            <person name="Ence D."/>
            <person name="Campbell M."/>
            <person name="Kronenberg Z."/>
            <person name="Feau N."/>
            <person name="Dhillon B."/>
            <person name="Hamelin R."/>
            <person name="Burleigh J."/>
            <person name="Smith J."/>
            <person name="Yandell M."/>
            <person name="Nelson C."/>
            <person name="Grigoriev I."/>
            <person name="Davis J."/>
        </authorList>
    </citation>
    <scope>NUCLEOTIDE SEQUENCE</scope>
    <source>
        <strain evidence="1">G11</strain>
    </source>
</reference>
<dbReference type="EMBL" id="MU167366">
    <property type="protein sequence ID" value="KAG0141937.1"/>
    <property type="molecule type" value="Genomic_DNA"/>
</dbReference>